<dbReference type="SUPFAM" id="SSF54637">
    <property type="entry name" value="Thioesterase/thiol ester dehydrase-isomerase"/>
    <property type="match status" value="2"/>
</dbReference>
<dbReference type="RefSeq" id="WP_145934806.1">
    <property type="nucleotide sequence ID" value="NZ_BNAV01000001.1"/>
</dbReference>
<proteinExistence type="predicted"/>
<organism evidence="2 3">
    <name type="scientific">Amycolatopsis bartoniae</name>
    <dbReference type="NCBI Taxonomy" id="941986"/>
    <lineage>
        <taxon>Bacteria</taxon>
        <taxon>Bacillati</taxon>
        <taxon>Actinomycetota</taxon>
        <taxon>Actinomycetes</taxon>
        <taxon>Pseudonocardiales</taxon>
        <taxon>Pseudonocardiaceae</taxon>
        <taxon>Amycolatopsis</taxon>
    </lineage>
</organism>
<dbReference type="CDD" id="cd03441">
    <property type="entry name" value="R_hydratase_like"/>
    <property type="match status" value="1"/>
</dbReference>
<accession>A0A8H9MBI9</accession>
<dbReference type="Pfam" id="PF13452">
    <property type="entry name" value="FAS1_DH_region"/>
    <property type="match status" value="1"/>
</dbReference>
<protein>
    <submittedName>
        <fullName evidence="2">Acyl dehydratase</fullName>
    </submittedName>
</protein>
<dbReference type="InterPro" id="IPR039569">
    <property type="entry name" value="FAS1-like_DH_region"/>
</dbReference>
<dbReference type="EMBL" id="BNAV01000001">
    <property type="protein sequence ID" value="GHF35771.1"/>
    <property type="molecule type" value="Genomic_DNA"/>
</dbReference>
<evidence type="ECO:0000313" key="2">
    <source>
        <dbReference type="EMBL" id="GHF35771.1"/>
    </source>
</evidence>
<evidence type="ECO:0000259" key="1">
    <source>
        <dbReference type="Pfam" id="PF13452"/>
    </source>
</evidence>
<keyword evidence="3" id="KW-1185">Reference proteome</keyword>
<dbReference type="InterPro" id="IPR052342">
    <property type="entry name" value="MCH/BMMD"/>
</dbReference>
<dbReference type="Proteomes" id="UP000658656">
    <property type="component" value="Unassembled WGS sequence"/>
</dbReference>
<dbReference type="OrthoDB" id="4235906at2"/>
<reference evidence="2" key="2">
    <citation type="submission" date="2020-09" db="EMBL/GenBank/DDBJ databases">
        <authorList>
            <person name="Sun Q."/>
            <person name="Zhou Y."/>
        </authorList>
    </citation>
    <scope>NUCLEOTIDE SEQUENCE</scope>
    <source>
        <strain evidence="2">CGMCC 4.7679</strain>
    </source>
</reference>
<gene>
    <name evidence="2" type="ORF">GCM10017566_05930</name>
</gene>
<dbReference type="AlphaFoldDB" id="A0A8H9MBI9"/>
<comment type="caution">
    <text evidence="2">The sequence shown here is derived from an EMBL/GenBank/DDBJ whole genome shotgun (WGS) entry which is preliminary data.</text>
</comment>
<dbReference type="PANTHER" id="PTHR43664:SF1">
    <property type="entry name" value="BETA-METHYLMALYL-COA DEHYDRATASE"/>
    <property type="match status" value="1"/>
</dbReference>
<sequence>MSTSPATETSQQPDRIREEDIARAKDLVGFYYPTTQREHFATATPDVLRNFARGYGDDNPLYTDAEYGAGTRWGSQIGAPMTGVAVNEALRADPLPAGRRRPSFRGIHVFVSGSSWEWFRPVFPGDRLYTFQGFENVEVKPSEFAGRSVIITRRHVRMNQRGEVVSIARVIAIHTDREKAKKTGKYDEIKPATYTAEDIAEIDEIYAAEGPRGAEPRYWEDVHIGDSLGKMVKGPLTGTDLILFHAGGYGFTPYAPSAARLGYQNRKRIPAFYVNNAQGVPDVAQRVHWDNEWAQSVGVPMAYDYGVLRDCWLSHYLTDWMGDDAWLLHQSSQMRKFNYVGDTHIFTGEIVGKRQDGPRRVVDVELRGTSQRGEVTCPATATIALPSRDTGPVPLPQVPEDIARTATEIYARHNQLGRNS</sequence>
<reference evidence="2" key="1">
    <citation type="journal article" date="2014" name="Int. J. Syst. Evol. Microbiol.">
        <title>Complete genome sequence of Corynebacterium casei LMG S-19264T (=DSM 44701T), isolated from a smear-ripened cheese.</title>
        <authorList>
            <consortium name="US DOE Joint Genome Institute (JGI-PGF)"/>
            <person name="Walter F."/>
            <person name="Albersmeier A."/>
            <person name="Kalinowski J."/>
            <person name="Ruckert C."/>
        </authorList>
    </citation>
    <scope>NUCLEOTIDE SEQUENCE</scope>
    <source>
        <strain evidence="2">CGMCC 4.7679</strain>
    </source>
</reference>
<dbReference type="Gene3D" id="3.10.129.10">
    <property type="entry name" value="Hotdog Thioesterase"/>
    <property type="match status" value="2"/>
</dbReference>
<dbReference type="PANTHER" id="PTHR43664">
    <property type="entry name" value="MONOAMINE OXIDASE-RELATED"/>
    <property type="match status" value="1"/>
</dbReference>
<feature type="domain" description="FAS1-like dehydratase" evidence="1">
    <location>
        <begin position="47"/>
        <end position="166"/>
    </location>
</feature>
<evidence type="ECO:0000313" key="3">
    <source>
        <dbReference type="Proteomes" id="UP000658656"/>
    </source>
</evidence>
<dbReference type="InterPro" id="IPR029069">
    <property type="entry name" value="HotDog_dom_sf"/>
</dbReference>
<name>A0A8H9MBI9_9PSEU</name>